<evidence type="ECO:0000259" key="2">
    <source>
        <dbReference type="Pfam" id="PF03527"/>
    </source>
</evidence>
<dbReference type="InterPro" id="IPR022385">
    <property type="entry name" value="Rhs_assc_core"/>
</dbReference>
<sequence length="354" mass="39179">MGLRGLVEVVEVHGQGLGRVPADPPYPEGPAEDAVPGSTPARRPGGAAVGPAGSRSRPCRRGRCWGSPVLIEQTTTNPDLPHPVTLTWDHDGLKPLAQTERLTDQATQAEIDARFFAIVTDLVGTPTELVDETGAIAWRTRTTLWGTTTWNRDATAHTPLRFPGQYHDPETGLHYNLHRYYDPTTARYTTPDPLGLAPAPNPATYPHNPHTWTDPLGLAPEYPKGEKGNPFERREDAEKAAFDAAGVPYDQTPDAEWVVMGDKRYKNVPGYVYSPEPTHWGNFRQFETESGSRVVVEHTHDPAGKHFHAGVPKHDETRNLVNFGWDNSVEGYASMERYGKINKPGGGHHFFYKE</sequence>
<evidence type="ECO:0000313" key="4">
    <source>
        <dbReference type="Proteomes" id="UP001500058"/>
    </source>
</evidence>
<dbReference type="PRINTS" id="PR00394">
    <property type="entry name" value="RHSPROTEIN"/>
</dbReference>
<feature type="region of interest" description="Disordered" evidence="1">
    <location>
        <begin position="16"/>
        <end position="63"/>
    </location>
</feature>
<evidence type="ECO:0000256" key="1">
    <source>
        <dbReference type="SAM" id="MobiDB-lite"/>
    </source>
</evidence>
<dbReference type="PANTHER" id="PTHR32305:SF15">
    <property type="entry name" value="PROTEIN RHSA-RELATED"/>
    <property type="match status" value="1"/>
</dbReference>
<dbReference type="Pfam" id="PF03527">
    <property type="entry name" value="RHS"/>
    <property type="match status" value="1"/>
</dbReference>
<gene>
    <name evidence="3" type="ORF">GCM10010420_47960</name>
</gene>
<dbReference type="Proteomes" id="UP001500058">
    <property type="component" value="Unassembled WGS sequence"/>
</dbReference>
<reference evidence="4" key="1">
    <citation type="journal article" date="2019" name="Int. J. Syst. Evol. Microbiol.">
        <title>The Global Catalogue of Microorganisms (GCM) 10K type strain sequencing project: providing services to taxonomists for standard genome sequencing and annotation.</title>
        <authorList>
            <consortium name="The Broad Institute Genomics Platform"/>
            <consortium name="The Broad Institute Genome Sequencing Center for Infectious Disease"/>
            <person name="Wu L."/>
            <person name="Ma J."/>
        </authorList>
    </citation>
    <scope>NUCLEOTIDE SEQUENCE [LARGE SCALE GENOMIC DNA]</scope>
    <source>
        <strain evidence="4">JCM 6921</strain>
    </source>
</reference>
<dbReference type="PANTHER" id="PTHR32305">
    <property type="match status" value="1"/>
</dbReference>
<name>A0ABP5VVG2_9ACTN</name>
<dbReference type="InterPro" id="IPR001826">
    <property type="entry name" value="RHS"/>
</dbReference>
<comment type="caution">
    <text evidence="3">The sequence shown here is derived from an EMBL/GenBank/DDBJ whole genome shotgun (WGS) entry which is preliminary data.</text>
</comment>
<protein>
    <recommendedName>
        <fullName evidence="2">RHS protein conserved region domain-containing protein</fullName>
    </recommendedName>
</protein>
<dbReference type="EMBL" id="BAAATJ010000029">
    <property type="protein sequence ID" value="GAA2412914.1"/>
    <property type="molecule type" value="Genomic_DNA"/>
</dbReference>
<dbReference type="InterPro" id="IPR050708">
    <property type="entry name" value="T6SS_VgrG/RHS"/>
</dbReference>
<dbReference type="Gene3D" id="2.180.10.10">
    <property type="entry name" value="RHS repeat-associated core"/>
    <property type="match status" value="1"/>
</dbReference>
<accession>A0ABP5VVG2</accession>
<keyword evidence="4" id="KW-1185">Reference proteome</keyword>
<feature type="domain" description="RHS protein conserved region" evidence="2">
    <location>
        <begin position="118"/>
        <end position="149"/>
    </location>
</feature>
<organism evidence="3 4">
    <name type="scientific">Streptomyces glaucosporus</name>
    <dbReference type="NCBI Taxonomy" id="284044"/>
    <lineage>
        <taxon>Bacteria</taxon>
        <taxon>Bacillati</taxon>
        <taxon>Actinomycetota</taxon>
        <taxon>Actinomycetes</taxon>
        <taxon>Kitasatosporales</taxon>
        <taxon>Streptomycetaceae</taxon>
        <taxon>Streptomyces</taxon>
    </lineage>
</organism>
<dbReference type="NCBIfam" id="TIGR03696">
    <property type="entry name" value="Rhs_assc_core"/>
    <property type="match status" value="1"/>
</dbReference>
<evidence type="ECO:0000313" key="3">
    <source>
        <dbReference type="EMBL" id="GAA2412914.1"/>
    </source>
</evidence>
<proteinExistence type="predicted"/>
<feature type="compositionally biased region" description="Low complexity" evidence="1">
    <location>
        <begin position="40"/>
        <end position="56"/>
    </location>
</feature>